<dbReference type="Pfam" id="PF07077">
    <property type="entry name" value="DUF1345"/>
    <property type="match status" value="1"/>
</dbReference>
<accession>A0A3T0S3B4</accession>
<dbReference type="InterPro" id="IPR009781">
    <property type="entry name" value="DUF1345"/>
</dbReference>
<gene>
    <name evidence="2" type="ORF">C0Z10_05910</name>
</gene>
<dbReference type="EMBL" id="CP025570">
    <property type="protein sequence ID" value="AZZ40738.1"/>
    <property type="molecule type" value="Genomic_DNA"/>
</dbReference>
<evidence type="ECO:0000313" key="3">
    <source>
        <dbReference type="Proteomes" id="UP000285875"/>
    </source>
</evidence>
<protein>
    <submittedName>
        <fullName evidence="2">DUF1345 domain-containing protein</fullName>
    </submittedName>
</protein>
<dbReference type="AlphaFoldDB" id="A0A3T0S3B4"/>
<proteinExistence type="predicted"/>
<dbReference type="KEGG" id="aji:C0Z10_05910"/>
<feature type="transmembrane region" description="Helical" evidence="1">
    <location>
        <begin position="68"/>
        <end position="88"/>
    </location>
</feature>
<reference evidence="3" key="1">
    <citation type="submission" date="2017-12" db="EMBL/GenBank/DDBJ databases">
        <title>Whole genome sequencing of Acidipropionibacterium jensenii strains JS279 and JS280.</title>
        <authorList>
            <person name="Deptula P."/>
            <person name="Laine P."/>
            <person name="Smolander O.-P."/>
            <person name="Paulin L."/>
            <person name="Auvinen P."/>
            <person name="Varmanen P."/>
        </authorList>
    </citation>
    <scope>NUCLEOTIDE SEQUENCE [LARGE SCALE GENOMIC DNA]</scope>
    <source>
        <strain evidence="3">JS280</strain>
    </source>
</reference>
<feature type="transmembrane region" description="Helical" evidence="1">
    <location>
        <begin position="182"/>
        <end position="203"/>
    </location>
</feature>
<feature type="transmembrane region" description="Helical" evidence="1">
    <location>
        <begin position="25"/>
        <end position="47"/>
    </location>
</feature>
<evidence type="ECO:0000256" key="1">
    <source>
        <dbReference type="SAM" id="Phobius"/>
    </source>
</evidence>
<dbReference type="Proteomes" id="UP000285875">
    <property type="component" value="Chromosome"/>
</dbReference>
<evidence type="ECO:0000313" key="2">
    <source>
        <dbReference type="EMBL" id="AZZ40738.1"/>
    </source>
</evidence>
<keyword evidence="1" id="KW-0812">Transmembrane</keyword>
<feature type="transmembrane region" description="Helical" evidence="1">
    <location>
        <begin position="94"/>
        <end position="115"/>
    </location>
</feature>
<sequence>MVAAVVAGLVVGGLTGWLGGRAWGLLWGLTAQSVWFAVANWLALWPIGPGGTREHARREEFRPVAEEIVIVALIVAGVTATLLLGRVGPGDRRVAAAALTLAVVFMQWFGLHAMYAARYAYEYYRTGPDGTRESGGIDFNQDDPPSYRDFFYFSYNLGMTYQVSDTAVTNSRVRAVVLRHCLLSYLFALVILASAINVVTGVFTSGL</sequence>
<organism evidence="2 3">
    <name type="scientific">Acidipropionibacterium jensenii</name>
    <dbReference type="NCBI Taxonomy" id="1749"/>
    <lineage>
        <taxon>Bacteria</taxon>
        <taxon>Bacillati</taxon>
        <taxon>Actinomycetota</taxon>
        <taxon>Actinomycetes</taxon>
        <taxon>Propionibacteriales</taxon>
        <taxon>Propionibacteriaceae</taxon>
        <taxon>Acidipropionibacterium</taxon>
    </lineage>
</organism>
<keyword evidence="1" id="KW-1133">Transmembrane helix</keyword>
<name>A0A3T0S3B4_9ACTN</name>
<keyword evidence="1" id="KW-0472">Membrane</keyword>